<accession>A0ABC9AFD4</accession>
<feature type="transmembrane region" description="Helical" evidence="1">
    <location>
        <begin position="161"/>
        <end position="180"/>
    </location>
</feature>
<gene>
    <name evidence="3" type="ORF">URODEC1_LOCUS54190</name>
</gene>
<evidence type="ECO:0000313" key="3">
    <source>
        <dbReference type="EMBL" id="CAL4977475.1"/>
    </source>
</evidence>
<keyword evidence="1" id="KW-0472">Membrane</keyword>
<dbReference type="Proteomes" id="UP001497457">
    <property type="component" value="Chromosome 20rd"/>
</dbReference>
<feature type="transmembrane region" description="Helical" evidence="1">
    <location>
        <begin position="48"/>
        <end position="66"/>
    </location>
</feature>
<dbReference type="InterPro" id="IPR025315">
    <property type="entry name" value="DUF4220"/>
</dbReference>
<organism evidence="3 4">
    <name type="scientific">Urochloa decumbens</name>
    <dbReference type="NCBI Taxonomy" id="240449"/>
    <lineage>
        <taxon>Eukaryota</taxon>
        <taxon>Viridiplantae</taxon>
        <taxon>Streptophyta</taxon>
        <taxon>Embryophyta</taxon>
        <taxon>Tracheophyta</taxon>
        <taxon>Spermatophyta</taxon>
        <taxon>Magnoliopsida</taxon>
        <taxon>Liliopsida</taxon>
        <taxon>Poales</taxon>
        <taxon>Poaceae</taxon>
        <taxon>PACMAD clade</taxon>
        <taxon>Panicoideae</taxon>
        <taxon>Panicodae</taxon>
        <taxon>Paniceae</taxon>
        <taxon>Melinidinae</taxon>
        <taxon>Urochloa</taxon>
    </lineage>
</organism>
<dbReference type="Pfam" id="PF13968">
    <property type="entry name" value="DUF4220"/>
    <property type="match status" value="1"/>
</dbReference>
<feature type="transmembrane region" description="Helical" evidence="1">
    <location>
        <begin position="319"/>
        <end position="341"/>
    </location>
</feature>
<proteinExistence type="predicted"/>
<protein>
    <recommendedName>
        <fullName evidence="2">DUF4220 domain-containing protein</fullName>
    </recommendedName>
</protein>
<dbReference type="Pfam" id="PF04578">
    <property type="entry name" value="DUF594"/>
    <property type="match status" value="1"/>
</dbReference>
<reference evidence="4" key="1">
    <citation type="submission" date="2024-06" db="EMBL/GenBank/DDBJ databases">
        <authorList>
            <person name="Ryan C."/>
        </authorList>
    </citation>
    <scope>NUCLEOTIDE SEQUENCE [LARGE SCALE GENOMIC DNA]</scope>
</reference>
<keyword evidence="1" id="KW-1133">Transmembrane helix</keyword>
<reference evidence="3 4" key="2">
    <citation type="submission" date="2024-10" db="EMBL/GenBank/DDBJ databases">
        <authorList>
            <person name="Ryan C."/>
        </authorList>
    </citation>
    <scope>NUCLEOTIDE SEQUENCE [LARGE SCALE GENOMIC DNA]</scope>
</reference>
<feature type="transmembrane region" description="Helical" evidence="1">
    <location>
        <begin position="353"/>
        <end position="383"/>
    </location>
</feature>
<feature type="domain" description="DUF4220" evidence="2">
    <location>
        <begin position="80"/>
        <end position="441"/>
    </location>
</feature>
<dbReference type="EMBL" id="OZ075130">
    <property type="protein sequence ID" value="CAL4977475.1"/>
    <property type="molecule type" value="Genomic_DNA"/>
</dbReference>
<evidence type="ECO:0000313" key="4">
    <source>
        <dbReference type="Proteomes" id="UP001497457"/>
    </source>
</evidence>
<dbReference type="AlphaFoldDB" id="A0ABC9AFD4"/>
<evidence type="ECO:0000259" key="2">
    <source>
        <dbReference type="Pfam" id="PF13968"/>
    </source>
</evidence>
<sequence length="733" mass="82292">MQVAQHECYGTSSLHKPVANSASAQLPNAASRVIGWVGHIWSGWSTQILVGFSLALQVVLLLLAGVRRHKEGGALIDILWGVYQLADYTTTYALGNIAASSALHDHQLVALWAPFLLLHLAGPDNIAAYELEDNKLWSRHLLTLLAQALGAGYAMYKHFSIGGGTFYSLAAIFMAVVGFVKSCEKIWVLRHASLSVIRGSVRAETSAKCTFFLDYEPPRPRGGIFNGDTAQEEEFYKKHAHALFHVCKSAMVDSSVDDDDPNISNHGAAARLLKGFTEEGAWYKGFKEHDTTYKWTLMEMELSLMYDILYTKAAMVHTLLGYCIRVASSLAVAVFLLLFWFSGKAGYSRVDVFVTYALLSGALLLETTSLLTALFSTWTFAFLCTTEWSRLRHALLCSGRWDRLRRVVVFLHRLAYITGVADCIRLSRRWHGTMGQCSMLDICTRWDTGTPLPGILARMLGSSSWTVNVPVTVKEHVVNHINNIQKSGAFNTLGVIRKNWGHVALINHSLGHLTERYLGAEVQEAIVIWHIATDIILMKLGKLRAKHTETEADVKAETIKAISHYMMFLLVERPSMLPGLAQIKLYQRTEKTLLDEWNGAINESATTLSLSPARWIHSIWTMVVEQWHGGPNSDSRLQRRGQLAERLLKHKIIDDEYGIKSRVRFGIYLAQKLIKREEDDEKDSLQVLLDVWTDILVYTANKCSRESHAKQLSKGGEFTTLIWLMAEHLYQAN</sequence>
<dbReference type="PANTHER" id="PTHR31325">
    <property type="entry name" value="OS01G0798800 PROTEIN-RELATED"/>
    <property type="match status" value="1"/>
</dbReference>
<dbReference type="InterPro" id="IPR007658">
    <property type="entry name" value="DUF594"/>
</dbReference>
<name>A0ABC9AFD4_9POAL</name>
<keyword evidence="1" id="KW-0812">Transmembrane</keyword>
<evidence type="ECO:0000256" key="1">
    <source>
        <dbReference type="SAM" id="Phobius"/>
    </source>
</evidence>
<keyword evidence="4" id="KW-1185">Reference proteome</keyword>